<keyword evidence="2" id="KW-1185">Reference proteome</keyword>
<reference evidence="1 2" key="1">
    <citation type="submission" date="2023-04" db="EMBL/GenBank/DDBJ databases">
        <title>Jannaschia ovalis sp. nov., a marine bacterium isolated from sea tidal flat.</title>
        <authorList>
            <person name="Kwon D.Y."/>
            <person name="Kim J.-J."/>
        </authorList>
    </citation>
    <scope>NUCLEOTIDE SEQUENCE [LARGE SCALE GENOMIC DNA]</scope>
    <source>
        <strain evidence="1 2">GRR-S6-38</strain>
    </source>
</reference>
<dbReference type="EMBL" id="CP122537">
    <property type="protein sequence ID" value="WGH78621.1"/>
    <property type="molecule type" value="Genomic_DNA"/>
</dbReference>
<proteinExistence type="predicted"/>
<accession>A0ABY8LBG6</accession>
<sequence length="344" mass="38421">MKLSSFFHGSHGSDTTLSEIKRVNNWAQSEAFLGAYAYATQSGAAAFDLELGAEFWGITPSKWIFGIDYGRTQPAALRFIAEQNSAAVRIHDGEWLLHQPGFIPRRDFHAKAAFLNNDSTDRYGVVAGSGNFSASGLRKNVEAGVALQASSPLERERTMLRSYHFAQELWDAATPLEDLIEEYEEKWDALFSLDANAPDDDEVELADFDGIFWIEAGYVTRNRGDFRPGNQIDLPRGMSKYFGFDVPPNLPRNSVIGEISFRPPTGDSVSRNLRLGNNLMEKITLPIPETHGFDLYDGKVIVFWRSGDGFEMRALEADDFEKAFADRLAGVRSMASGRRYGHIV</sequence>
<evidence type="ECO:0008006" key="3">
    <source>
        <dbReference type="Google" id="ProtNLM"/>
    </source>
</evidence>
<organism evidence="1 2">
    <name type="scientific">Jannaschia ovalis</name>
    <dbReference type="NCBI Taxonomy" id="3038773"/>
    <lineage>
        <taxon>Bacteria</taxon>
        <taxon>Pseudomonadati</taxon>
        <taxon>Pseudomonadota</taxon>
        <taxon>Alphaproteobacteria</taxon>
        <taxon>Rhodobacterales</taxon>
        <taxon>Roseobacteraceae</taxon>
        <taxon>Jannaschia</taxon>
    </lineage>
</organism>
<evidence type="ECO:0000313" key="1">
    <source>
        <dbReference type="EMBL" id="WGH78621.1"/>
    </source>
</evidence>
<dbReference type="Gene3D" id="3.30.870.10">
    <property type="entry name" value="Endonuclease Chain A"/>
    <property type="match status" value="1"/>
</dbReference>
<name>A0ABY8LBG6_9RHOB</name>
<gene>
    <name evidence="1" type="ORF">P8627_16660</name>
</gene>
<dbReference type="RefSeq" id="WP_279965372.1">
    <property type="nucleotide sequence ID" value="NZ_CP122537.1"/>
</dbReference>
<evidence type="ECO:0000313" key="2">
    <source>
        <dbReference type="Proteomes" id="UP001243420"/>
    </source>
</evidence>
<protein>
    <recommendedName>
        <fullName evidence="3">HKD family nuclease</fullName>
    </recommendedName>
</protein>
<dbReference type="CDD" id="cd09117">
    <property type="entry name" value="PLDc_Bfil_DEXD_like"/>
    <property type="match status" value="1"/>
</dbReference>
<dbReference type="Proteomes" id="UP001243420">
    <property type="component" value="Chromosome"/>
</dbReference>